<feature type="domain" description="PASTA" evidence="3">
    <location>
        <begin position="89"/>
        <end position="151"/>
    </location>
</feature>
<keyword evidence="5" id="KW-1185">Reference proteome</keyword>
<dbReference type="SMART" id="SM00740">
    <property type="entry name" value="PASTA"/>
    <property type="match status" value="1"/>
</dbReference>
<comment type="caution">
    <text evidence="4">The sequence shown here is derived from an EMBL/GenBank/DDBJ whole genome shotgun (WGS) entry which is preliminary data.</text>
</comment>
<evidence type="ECO:0000313" key="4">
    <source>
        <dbReference type="EMBL" id="MFF4773210.1"/>
    </source>
</evidence>
<dbReference type="InterPro" id="IPR005543">
    <property type="entry name" value="PASTA_dom"/>
</dbReference>
<keyword evidence="2" id="KW-1133">Transmembrane helix</keyword>
<sequence>MNVEEALKEAMASRVAAVQAPPSMGQRIRRRNRRNVVRFRTAGAALLTVAVAGAVPVYLSTTSGPAPAQVGAPVPGASQPVGEDSALAGNVVPDVVGMTNDVAGVLKAAGFEVGWKKVVNHEHRPGTITAQTPAAGTVAPEGARVEVTIATSAPPPTDQTSEPVDDGLPQDLGDLGDGRTFGGIHLDYLPDGLEWGKWSGKDGFGKTSYATSWVEPGKSTGEYSVEAVVYRGKAARTRRDHVDGTPVKIRGKDGYLGSFTEGGEVAGSSAETTLTLVWFPRADVTVELMFSPVFAQKLGPDAADAEIQKIAEEVTVKD</sequence>
<evidence type="ECO:0000313" key="5">
    <source>
        <dbReference type="Proteomes" id="UP001602119"/>
    </source>
</evidence>
<feature type="region of interest" description="Disordered" evidence="1">
    <location>
        <begin position="152"/>
        <end position="173"/>
    </location>
</feature>
<dbReference type="Gene3D" id="3.30.10.20">
    <property type="match status" value="1"/>
</dbReference>
<evidence type="ECO:0000259" key="3">
    <source>
        <dbReference type="PROSITE" id="PS51178"/>
    </source>
</evidence>
<keyword evidence="2" id="KW-0812">Transmembrane</keyword>
<evidence type="ECO:0000256" key="1">
    <source>
        <dbReference type="SAM" id="MobiDB-lite"/>
    </source>
</evidence>
<evidence type="ECO:0000256" key="2">
    <source>
        <dbReference type="SAM" id="Phobius"/>
    </source>
</evidence>
<reference evidence="4 5" key="1">
    <citation type="submission" date="2024-10" db="EMBL/GenBank/DDBJ databases">
        <title>The Natural Products Discovery Center: Release of the First 8490 Sequenced Strains for Exploring Actinobacteria Biosynthetic Diversity.</title>
        <authorList>
            <person name="Kalkreuter E."/>
            <person name="Kautsar S.A."/>
            <person name="Yang D."/>
            <person name="Bader C.D."/>
            <person name="Teijaro C.N."/>
            <person name="Fluegel L."/>
            <person name="Davis C.M."/>
            <person name="Simpson J.R."/>
            <person name="Lauterbach L."/>
            <person name="Steele A.D."/>
            <person name="Gui C."/>
            <person name="Meng S."/>
            <person name="Li G."/>
            <person name="Viehrig K."/>
            <person name="Ye F."/>
            <person name="Su P."/>
            <person name="Kiefer A.F."/>
            <person name="Nichols A."/>
            <person name="Cepeda A.J."/>
            <person name="Yan W."/>
            <person name="Fan B."/>
            <person name="Jiang Y."/>
            <person name="Adhikari A."/>
            <person name="Zheng C.-J."/>
            <person name="Schuster L."/>
            <person name="Cowan T.M."/>
            <person name="Smanski M.J."/>
            <person name="Chevrette M.G."/>
            <person name="De Carvalho L.P.S."/>
            <person name="Shen B."/>
        </authorList>
    </citation>
    <scope>NUCLEOTIDE SEQUENCE [LARGE SCALE GENOMIC DNA]</scope>
    <source>
        <strain evidence="4 5">NPDC001281</strain>
    </source>
</reference>
<dbReference type="EMBL" id="JBIAXI010000005">
    <property type="protein sequence ID" value="MFF4773210.1"/>
    <property type="molecule type" value="Genomic_DNA"/>
</dbReference>
<gene>
    <name evidence="4" type="ORF">ACFY05_10165</name>
</gene>
<proteinExistence type="predicted"/>
<accession>A0ABW6V1M8</accession>
<organism evidence="4 5">
    <name type="scientific">Microtetraspora fusca</name>
    <dbReference type="NCBI Taxonomy" id="1997"/>
    <lineage>
        <taxon>Bacteria</taxon>
        <taxon>Bacillati</taxon>
        <taxon>Actinomycetota</taxon>
        <taxon>Actinomycetes</taxon>
        <taxon>Streptosporangiales</taxon>
        <taxon>Streptosporangiaceae</taxon>
        <taxon>Microtetraspora</taxon>
    </lineage>
</organism>
<dbReference type="CDD" id="cd06577">
    <property type="entry name" value="PASTA_pknB"/>
    <property type="match status" value="1"/>
</dbReference>
<protein>
    <submittedName>
        <fullName evidence="4">PASTA domain-containing protein</fullName>
    </submittedName>
</protein>
<keyword evidence="2" id="KW-0472">Membrane</keyword>
<dbReference type="Pfam" id="PF03793">
    <property type="entry name" value="PASTA"/>
    <property type="match status" value="1"/>
</dbReference>
<dbReference type="PROSITE" id="PS51178">
    <property type="entry name" value="PASTA"/>
    <property type="match status" value="1"/>
</dbReference>
<dbReference type="RefSeq" id="WP_387341603.1">
    <property type="nucleotide sequence ID" value="NZ_JBIAXI010000005.1"/>
</dbReference>
<name>A0ABW6V1M8_MICFU</name>
<feature type="transmembrane region" description="Helical" evidence="2">
    <location>
        <begin position="37"/>
        <end position="59"/>
    </location>
</feature>
<dbReference type="Proteomes" id="UP001602119">
    <property type="component" value="Unassembled WGS sequence"/>
</dbReference>